<dbReference type="InterPro" id="IPR027417">
    <property type="entry name" value="P-loop_NTPase"/>
</dbReference>
<dbReference type="Proteomes" id="UP000242175">
    <property type="component" value="Chromosome large"/>
</dbReference>
<protein>
    <recommendedName>
        <fullName evidence="2">Helicase C-terminal domain-containing protein</fullName>
    </recommendedName>
</protein>
<dbReference type="InterPro" id="IPR049730">
    <property type="entry name" value="SNF2/RAD54-like_C"/>
</dbReference>
<dbReference type="Pfam" id="PF12137">
    <property type="entry name" value="RapA_C"/>
    <property type="match status" value="1"/>
</dbReference>
<dbReference type="GO" id="GO:0016817">
    <property type="term" value="F:hydrolase activity, acting on acid anhydrides"/>
    <property type="evidence" value="ECO:0007669"/>
    <property type="project" value="InterPro"/>
</dbReference>
<dbReference type="KEGG" id="pmai:CF386_04310"/>
<dbReference type="Pfam" id="PF00271">
    <property type="entry name" value="Helicase_C"/>
    <property type="match status" value="1"/>
</dbReference>
<keyword evidence="4" id="KW-1185">Reference proteome</keyword>
<dbReference type="PROSITE" id="PS51194">
    <property type="entry name" value="HELICASE_CTER"/>
    <property type="match status" value="1"/>
</dbReference>
<dbReference type="OrthoDB" id="9814088at2"/>
<reference evidence="3 4" key="1">
    <citation type="journal article" date="2016" name="Int. J. Syst. Evol. Microbiol.">
        <title>Paraphotobacterium marinum gen. nov., sp. nov., a member of the family Vibrionaceae, isolated from surface seawater.</title>
        <authorList>
            <person name="Huang Z."/>
            <person name="Dong C."/>
            <person name="Shao Z."/>
        </authorList>
    </citation>
    <scope>NUCLEOTIDE SEQUENCE [LARGE SCALE GENOMIC DNA]</scope>
    <source>
        <strain evidence="3 4">NSCS20N07D</strain>
    </source>
</reference>
<evidence type="ECO:0000313" key="3">
    <source>
        <dbReference type="EMBL" id="ASK78292.1"/>
    </source>
</evidence>
<sequence>MIDRHGTSRLIFRNTRSLIKGFPTRKTYFKKLKLPKTYKDVYDNIKNIPSFKYESIISPELLISSQNGWCKVDPRITWIEELLSQDKRRKFLLICSNALTAQNIGLHLKRETSLKISLFVESLSIIERDRAAAYFAEPNGSQLLICSEIGSEGRNFQFTNNLILFDLPVNPDLLEQRIGRLDRIGQKSNQLNIFIPYFTCSPQERLLNWYVKALNAFNDYVSSSFKVFKHFEKDLFFSLVNYKEVELSNILIKKTKVYRERLIKEIEKSRDYLIEINSSGQGYGIELKESIIEEEKHNLIKYYAEQVFDKIGILLEEIDETIYKVSLSESRLFESFPGIPDKGKFVTFNRKTAIENEYLTFLTWSSNIIQNAIFTYLSANSYNISVLSTKNSNYKHGNFFIEFLFISNPQVSKKSNINSYFPTMPIRVLINEDMHDISNNLSAKDISENSKLLDKKLSLKIFQFISKHLSKMEDFAQKTADKIHQKEKNISINRMHNIHEIKRNRLLYLMSINPNISEGELLSLDKEFQENKKLILQTDIYLDTMHIIVNDIN</sequence>
<dbReference type="SMART" id="SM00490">
    <property type="entry name" value="HELICc"/>
    <property type="match status" value="1"/>
</dbReference>
<dbReference type="EMBL" id="CP022355">
    <property type="protein sequence ID" value="ASK78292.1"/>
    <property type="molecule type" value="Genomic_DNA"/>
</dbReference>
<dbReference type="InterPro" id="IPR022737">
    <property type="entry name" value="RapA_C"/>
</dbReference>
<evidence type="ECO:0000259" key="2">
    <source>
        <dbReference type="PROSITE" id="PS51194"/>
    </source>
</evidence>
<dbReference type="InterPro" id="IPR001650">
    <property type="entry name" value="Helicase_C-like"/>
</dbReference>
<accession>A0A220VDQ3</accession>
<dbReference type="AlphaFoldDB" id="A0A220VDQ3"/>
<name>A0A220VDQ3_9GAMM</name>
<dbReference type="CDD" id="cd18793">
    <property type="entry name" value="SF2_C_SNF"/>
    <property type="match status" value="1"/>
</dbReference>
<dbReference type="SUPFAM" id="SSF52540">
    <property type="entry name" value="P-loop containing nucleoside triphosphate hydrolases"/>
    <property type="match status" value="1"/>
</dbReference>
<organism evidence="3 4">
    <name type="scientific">Paraphotobacterium marinum</name>
    <dbReference type="NCBI Taxonomy" id="1755811"/>
    <lineage>
        <taxon>Bacteria</taxon>
        <taxon>Pseudomonadati</taxon>
        <taxon>Pseudomonadota</taxon>
        <taxon>Gammaproteobacteria</taxon>
        <taxon>Vibrionales</taxon>
        <taxon>Vibrionaceae</taxon>
        <taxon>Paraphotobacterium</taxon>
    </lineage>
</organism>
<dbReference type="GO" id="GO:0004386">
    <property type="term" value="F:helicase activity"/>
    <property type="evidence" value="ECO:0007669"/>
    <property type="project" value="UniProtKB-KW"/>
</dbReference>
<evidence type="ECO:0000256" key="1">
    <source>
        <dbReference type="ARBA" id="ARBA00022801"/>
    </source>
</evidence>
<proteinExistence type="predicted"/>
<gene>
    <name evidence="3" type="ORF">CF386_04310</name>
</gene>
<dbReference type="Gene3D" id="3.30.360.80">
    <property type="match status" value="1"/>
</dbReference>
<evidence type="ECO:0000313" key="4">
    <source>
        <dbReference type="Proteomes" id="UP000242175"/>
    </source>
</evidence>
<keyword evidence="1" id="KW-0378">Hydrolase</keyword>
<dbReference type="RefSeq" id="WP_089073200.1">
    <property type="nucleotide sequence ID" value="NZ_CP022355.1"/>
</dbReference>
<dbReference type="Gene3D" id="3.40.50.300">
    <property type="entry name" value="P-loop containing nucleotide triphosphate hydrolases"/>
    <property type="match status" value="1"/>
</dbReference>
<feature type="domain" description="Helicase C-terminal" evidence="2">
    <location>
        <begin position="78"/>
        <end position="236"/>
    </location>
</feature>